<reference evidence="2 3" key="1">
    <citation type="submission" date="2021-06" db="EMBL/GenBank/DDBJ databases">
        <authorList>
            <person name="Palmer J.M."/>
        </authorList>
    </citation>
    <scope>NUCLEOTIDE SEQUENCE [LARGE SCALE GENOMIC DNA]</scope>
    <source>
        <strain evidence="2 3">CL_MEX2019</strain>
        <tissue evidence="2">Muscle</tissue>
    </source>
</reference>
<keyword evidence="3" id="KW-1185">Reference proteome</keyword>
<proteinExistence type="predicted"/>
<evidence type="ECO:0000313" key="2">
    <source>
        <dbReference type="EMBL" id="MED6286752.1"/>
    </source>
</evidence>
<name>A0ABU7EHN2_9TELE</name>
<organism evidence="2 3">
    <name type="scientific">Characodon lateralis</name>
    <dbReference type="NCBI Taxonomy" id="208331"/>
    <lineage>
        <taxon>Eukaryota</taxon>
        <taxon>Metazoa</taxon>
        <taxon>Chordata</taxon>
        <taxon>Craniata</taxon>
        <taxon>Vertebrata</taxon>
        <taxon>Euteleostomi</taxon>
        <taxon>Actinopterygii</taxon>
        <taxon>Neopterygii</taxon>
        <taxon>Teleostei</taxon>
        <taxon>Neoteleostei</taxon>
        <taxon>Acanthomorphata</taxon>
        <taxon>Ovalentaria</taxon>
        <taxon>Atherinomorphae</taxon>
        <taxon>Cyprinodontiformes</taxon>
        <taxon>Goodeidae</taxon>
        <taxon>Characodon</taxon>
    </lineage>
</organism>
<evidence type="ECO:0000256" key="1">
    <source>
        <dbReference type="SAM" id="Phobius"/>
    </source>
</evidence>
<dbReference type="Proteomes" id="UP001352852">
    <property type="component" value="Unassembled WGS sequence"/>
</dbReference>
<keyword evidence="1" id="KW-0812">Transmembrane</keyword>
<comment type="caution">
    <text evidence="2">The sequence shown here is derived from an EMBL/GenBank/DDBJ whole genome shotgun (WGS) entry which is preliminary data.</text>
</comment>
<keyword evidence="1" id="KW-0472">Membrane</keyword>
<evidence type="ECO:0000313" key="3">
    <source>
        <dbReference type="Proteomes" id="UP001352852"/>
    </source>
</evidence>
<protein>
    <submittedName>
        <fullName evidence="2">Uncharacterized protein</fullName>
    </submittedName>
</protein>
<sequence>MRSTELSPYLVSLAPTVFGPCSKLCIGSYLRGPRNTIIFLTGGSHSLPLSLSSALIKVHHCVIFFLFFHIIPLIFFYTASCKHAFIKWFIGLMCLKVGS</sequence>
<accession>A0ABU7EHN2</accession>
<feature type="transmembrane region" description="Helical" evidence="1">
    <location>
        <begin position="62"/>
        <end position="79"/>
    </location>
</feature>
<dbReference type="EMBL" id="JAHUTJ010057947">
    <property type="protein sequence ID" value="MED6286752.1"/>
    <property type="molecule type" value="Genomic_DNA"/>
</dbReference>
<keyword evidence="1" id="KW-1133">Transmembrane helix</keyword>
<gene>
    <name evidence="2" type="ORF">CHARACLAT_009333</name>
</gene>